<sequence>MPAWDVGEMSEHVSFRRSHCADGGLRQGTRTVCRSIHILGKFLKISSQKVTAEVGSGNILELMLHTICLQCRRPGFSPCVGKIPWRGKWQPTPAFLPGESHGWRSLAGYSPWGCKESGMTVQLTLYDFSYTTRYLSKEV</sequence>
<accession>A0ABN8ZI38</accession>
<proteinExistence type="predicted"/>
<protein>
    <submittedName>
        <fullName evidence="1">Uncharacterized protein</fullName>
    </submittedName>
</protein>
<keyword evidence="2" id="KW-1185">Reference proteome</keyword>
<organism evidence="1 2">
    <name type="scientific">Rangifer tarandus platyrhynchus</name>
    <name type="common">Svalbard reindeer</name>
    <dbReference type="NCBI Taxonomy" id="3082113"/>
    <lineage>
        <taxon>Eukaryota</taxon>
        <taxon>Metazoa</taxon>
        <taxon>Chordata</taxon>
        <taxon>Craniata</taxon>
        <taxon>Vertebrata</taxon>
        <taxon>Euteleostomi</taxon>
        <taxon>Mammalia</taxon>
        <taxon>Eutheria</taxon>
        <taxon>Laurasiatheria</taxon>
        <taxon>Artiodactyla</taxon>
        <taxon>Ruminantia</taxon>
        <taxon>Pecora</taxon>
        <taxon>Cervidae</taxon>
        <taxon>Odocoileinae</taxon>
        <taxon>Rangifer</taxon>
    </lineage>
</organism>
<reference evidence="1" key="1">
    <citation type="submission" date="2023-04" db="EMBL/GenBank/DDBJ databases">
        <authorList>
            <consortium name="ELIXIR-Norway"/>
        </authorList>
    </citation>
    <scope>NUCLEOTIDE SEQUENCE [LARGE SCALE GENOMIC DNA]</scope>
</reference>
<dbReference type="EMBL" id="OX459967">
    <property type="protein sequence ID" value="CAI9171856.1"/>
    <property type="molecule type" value="Genomic_DNA"/>
</dbReference>
<evidence type="ECO:0000313" key="2">
    <source>
        <dbReference type="Proteomes" id="UP001176941"/>
    </source>
</evidence>
<name>A0ABN8ZI38_RANTA</name>
<evidence type="ECO:0000313" key="1">
    <source>
        <dbReference type="EMBL" id="CAI9171856.1"/>
    </source>
</evidence>
<gene>
    <name evidence="1" type="ORF">MRATA1EN1_LOCUS20818</name>
</gene>
<dbReference type="Proteomes" id="UP001176941">
    <property type="component" value="Chromosome 31"/>
</dbReference>